<name>A0A4V3WBN3_9RHOO</name>
<feature type="short sequence motif" description="'KMSKS' region" evidence="7">
    <location>
        <begin position="236"/>
        <end position="240"/>
    </location>
</feature>
<feature type="binding site" evidence="7">
    <location>
        <position position="239"/>
    </location>
    <ligand>
        <name>ATP</name>
        <dbReference type="ChEBI" id="CHEBI:30616"/>
    </ligand>
</feature>
<proteinExistence type="inferred from homology"/>
<dbReference type="SUPFAM" id="SSF52374">
    <property type="entry name" value="Nucleotidylyl transferase"/>
    <property type="match status" value="1"/>
</dbReference>
<evidence type="ECO:0000313" key="10">
    <source>
        <dbReference type="EMBL" id="THF63803.1"/>
    </source>
</evidence>
<keyword evidence="3 7" id="KW-0547">Nucleotide-binding</keyword>
<dbReference type="InterPro" id="IPR020058">
    <property type="entry name" value="Glu/Gln-tRNA-synth_Ib_cat-dom"/>
</dbReference>
<feature type="binding site" evidence="7">
    <location>
        <position position="105"/>
    </location>
    <ligand>
        <name>Zn(2+)</name>
        <dbReference type="ChEBI" id="CHEBI:29105"/>
    </ligand>
</feature>
<dbReference type="Gene3D" id="3.40.50.620">
    <property type="entry name" value="HUPs"/>
    <property type="match status" value="1"/>
</dbReference>
<evidence type="ECO:0000256" key="4">
    <source>
        <dbReference type="ARBA" id="ARBA00022833"/>
    </source>
</evidence>
<dbReference type="InterPro" id="IPR014729">
    <property type="entry name" value="Rossmann-like_a/b/a_fold"/>
</dbReference>
<feature type="binding site" evidence="7">
    <location>
        <position position="47"/>
    </location>
    <ligand>
        <name>L-glutamate</name>
        <dbReference type="ChEBI" id="CHEBI:29985"/>
    </ligand>
</feature>
<feature type="binding site" evidence="7">
    <location>
        <position position="198"/>
    </location>
    <ligand>
        <name>L-glutamate</name>
        <dbReference type="ChEBI" id="CHEBI:29985"/>
    </ligand>
</feature>
<comment type="cofactor">
    <cofactor evidence="7">
        <name>Zn(2+)</name>
        <dbReference type="ChEBI" id="CHEBI:29105"/>
    </cofactor>
    <text evidence="7">Binds 1 zinc ion per subunit.</text>
</comment>
<evidence type="ECO:0000259" key="9">
    <source>
        <dbReference type="Pfam" id="PF00749"/>
    </source>
</evidence>
<dbReference type="PRINTS" id="PR00987">
    <property type="entry name" value="TRNASYNTHGLU"/>
</dbReference>
<evidence type="ECO:0000256" key="1">
    <source>
        <dbReference type="ARBA" id="ARBA00022598"/>
    </source>
</evidence>
<keyword evidence="11" id="KW-1185">Reference proteome</keyword>
<evidence type="ECO:0000256" key="2">
    <source>
        <dbReference type="ARBA" id="ARBA00022723"/>
    </source>
</evidence>
<dbReference type="PANTHER" id="PTHR43311">
    <property type="entry name" value="GLUTAMATE--TRNA LIGASE"/>
    <property type="match status" value="1"/>
</dbReference>
<dbReference type="InterPro" id="IPR000924">
    <property type="entry name" value="Glu/Gln-tRNA-synth"/>
</dbReference>
<dbReference type="NCBIfam" id="NF004313">
    <property type="entry name" value="PRK05710.1-2"/>
    <property type="match status" value="1"/>
</dbReference>
<comment type="caution">
    <text evidence="10">The sequence shown here is derived from an EMBL/GenBank/DDBJ whole genome shotgun (WGS) entry which is preliminary data.</text>
</comment>
<dbReference type="GO" id="GO:0005524">
    <property type="term" value="F:ATP binding"/>
    <property type="evidence" value="ECO:0007669"/>
    <property type="project" value="UniProtKB-KW"/>
</dbReference>
<dbReference type="HAMAP" id="MF_01428">
    <property type="entry name" value="Glu_Q_tRNA_synth"/>
    <property type="match status" value="1"/>
</dbReference>
<dbReference type="InterPro" id="IPR022380">
    <property type="entry name" value="Glu-Q_tRNA(Asp)_Synthase"/>
</dbReference>
<dbReference type="NCBIfam" id="TIGR03838">
    <property type="entry name" value="queuosine_YadB"/>
    <property type="match status" value="1"/>
</dbReference>
<dbReference type="OrthoDB" id="9807503at2"/>
<dbReference type="GO" id="GO:0008270">
    <property type="term" value="F:zinc ion binding"/>
    <property type="evidence" value="ECO:0007669"/>
    <property type="project" value="UniProtKB-UniRule"/>
</dbReference>
<feature type="domain" description="Glutamyl/glutaminyl-tRNA synthetase class Ib catalytic" evidence="9">
    <location>
        <begin position="11"/>
        <end position="248"/>
    </location>
</feature>
<evidence type="ECO:0000256" key="6">
    <source>
        <dbReference type="ARBA" id="ARBA00023146"/>
    </source>
</evidence>
<dbReference type="GO" id="GO:0006400">
    <property type="term" value="P:tRNA modification"/>
    <property type="evidence" value="ECO:0007669"/>
    <property type="project" value="InterPro"/>
</dbReference>
<evidence type="ECO:0000256" key="5">
    <source>
        <dbReference type="ARBA" id="ARBA00022840"/>
    </source>
</evidence>
<comment type="similarity">
    <text evidence="7">Belongs to the class-I aminoacyl-tRNA synthetase family. GluQ subfamily.</text>
</comment>
<dbReference type="GO" id="GO:0004818">
    <property type="term" value="F:glutamate-tRNA ligase activity"/>
    <property type="evidence" value="ECO:0007669"/>
    <property type="project" value="TreeGrafter"/>
</dbReference>
<keyword evidence="5 7" id="KW-0067">ATP-binding</keyword>
<organism evidence="10 11">
    <name type="scientific">Pseudothauera nasutitermitis</name>
    <dbReference type="NCBI Taxonomy" id="2565930"/>
    <lineage>
        <taxon>Bacteria</taxon>
        <taxon>Pseudomonadati</taxon>
        <taxon>Pseudomonadota</taxon>
        <taxon>Betaproteobacteria</taxon>
        <taxon>Rhodocyclales</taxon>
        <taxon>Zoogloeaceae</taxon>
        <taxon>Pseudothauera</taxon>
    </lineage>
</organism>
<dbReference type="EC" id="6.1.1.-" evidence="7"/>
<dbReference type="GO" id="GO:0006424">
    <property type="term" value="P:glutamyl-tRNA aminoacylation"/>
    <property type="evidence" value="ECO:0007669"/>
    <property type="project" value="InterPro"/>
</dbReference>
<feature type="binding site" evidence="7">
    <location>
        <position position="123"/>
    </location>
    <ligand>
        <name>Zn(2+)</name>
        <dbReference type="ChEBI" id="CHEBI:29105"/>
    </ligand>
</feature>
<keyword evidence="1 7" id="KW-0436">Ligase</keyword>
<dbReference type="Pfam" id="PF00749">
    <property type="entry name" value="tRNA-synt_1c"/>
    <property type="match status" value="1"/>
</dbReference>
<keyword evidence="2 7" id="KW-0479">Metal-binding</keyword>
<dbReference type="EMBL" id="SSOC01000005">
    <property type="protein sequence ID" value="THF63803.1"/>
    <property type="molecule type" value="Genomic_DNA"/>
</dbReference>
<dbReference type="AlphaFoldDB" id="A0A4V3WBN3"/>
<evidence type="ECO:0000256" key="8">
    <source>
        <dbReference type="RuleBase" id="RU363037"/>
    </source>
</evidence>
<dbReference type="PANTHER" id="PTHR43311:SF1">
    <property type="entry name" value="GLUTAMYL-Q TRNA(ASP) SYNTHETASE"/>
    <property type="match status" value="1"/>
</dbReference>
<feature type="short sequence motif" description="'HIGH' region" evidence="7">
    <location>
        <begin position="14"/>
        <end position="24"/>
    </location>
</feature>
<gene>
    <name evidence="7" type="primary">gluQ</name>
    <name evidence="10" type="ORF">E6C76_14565</name>
</gene>
<comment type="function">
    <text evidence="7">Catalyzes the tRNA-independent activation of glutamate in presence of ATP and the subsequent transfer of glutamate onto a tRNA(Asp). Glutamate is transferred on the 2-amino-5-(4,5-dihydroxy-2-cyclopenten-1-yl) moiety of the queuosine in the wobble position of the QUC anticodon.</text>
</comment>
<protein>
    <recommendedName>
        <fullName evidence="7">Glutamyl-Q tRNA(Asp) synthetase</fullName>
        <shortName evidence="7">Glu-Q-RSs</shortName>
        <ecNumber evidence="7">6.1.1.-</ecNumber>
    </recommendedName>
</protein>
<evidence type="ECO:0000313" key="11">
    <source>
        <dbReference type="Proteomes" id="UP000308430"/>
    </source>
</evidence>
<accession>A0A4V3WBN3</accession>
<keyword evidence="6 7" id="KW-0030">Aminoacyl-tRNA synthetase</keyword>
<feature type="binding site" evidence="7">
    <location>
        <begin position="11"/>
        <end position="15"/>
    </location>
    <ligand>
        <name>L-glutamate</name>
        <dbReference type="ChEBI" id="CHEBI:29985"/>
    </ligand>
</feature>
<keyword evidence="4 7" id="KW-0862">Zinc</keyword>
<evidence type="ECO:0000256" key="3">
    <source>
        <dbReference type="ARBA" id="ARBA00022741"/>
    </source>
</evidence>
<feature type="binding site" evidence="7">
    <location>
        <position position="103"/>
    </location>
    <ligand>
        <name>Zn(2+)</name>
        <dbReference type="ChEBI" id="CHEBI:29105"/>
    </ligand>
</feature>
<keyword evidence="8" id="KW-0648">Protein biosynthesis</keyword>
<dbReference type="Proteomes" id="UP000308430">
    <property type="component" value="Unassembled WGS sequence"/>
</dbReference>
<feature type="binding site" evidence="7">
    <location>
        <position position="180"/>
    </location>
    <ligand>
        <name>L-glutamate</name>
        <dbReference type="ChEBI" id="CHEBI:29985"/>
    </ligand>
</feature>
<dbReference type="InterPro" id="IPR049940">
    <property type="entry name" value="GluQ/Sye"/>
</dbReference>
<feature type="binding site" evidence="7">
    <location>
        <position position="127"/>
    </location>
    <ligand>
        <name>Zn(2+)</name>
        <dbReference type="ChEBI" id="CHEBI:29105"/>
    </ligand>
</feature>
<dbReference type="RefSeq" id="WP_136348964.1">
    <property type="nucleotide sequence ID" value="NZ_SSOC01000005.1"/>
</dbReference>
<dbReference type="NCBIfam" id="NF004315">
    <property type="entry name" value="PRK05710.1-4"/>
    <property type="match status" value="1"/>
</dbReference>
<reference evidence="10 11" key="1">
    <citation type="submission" date="2019-04" db="EMBL/GenBank/DDBJ databases">
        <title>Azoarcus nasutitermitis sp. nov. isolated from termite nest.</title>
        <authorList>
            <person name="Lin S.-Y."/>
            <person name="Hameed A."/>
            <person name="Hsu Y.-H."/>
            <person name="Young C.-C."/>
        </authorList>
    </citation>
    <scope>NUCLEOTIDE SEQUENCE [LARGE SCALE GENOMIC DNA]</scope>
    <source>
        <strain evidence="10 11">CC-YHH838</strain>
    </source>
</reference>
<evidence type="ECO:0000256" key="7">
    <source>
        <dbReference type="HAMAP-Rule" id="MF_01428"/>
    </source>
</evidence>
<dbReference type="GO" id="GO:0005829">
    <property type="term" value="C:cytosol"/>
    <property type="evidence" value="ECO:0007669"/>
    <property type="project" value="TreeGrafter"/>
</dbReference>
<dbReference type="NCBIfam" id="NF004314">
    <property type="entry name" value="PRK05710.1-3"/>
    <property type="match status" value="1"/>
</dbReference>
<sequence>MNTPTPPYVGRFAPSPSGPLHFGSLVAAVGSWLDARAAGGRWLLRIEDVDAPRCVPGAADGILRTLERFGLAWDGEPVWQSRRHAEYAAALARLRADGMAYPCACTRRELADSALARDGSRVYPGTCRDGLPPGRAARAWRVRAEGKAVFDDAVQGRQEEDLAREAGDFVVLRADGLYAYQLAVVVDDAEAGVTHVVRGADLLESTGRQICLQRLLGLPTPHYAHLPVVTNTRGEKLSKQTLARAVDAQPPGAALVAALAFLGQNPPAGLERATLAEIRAWALANWALAAVPRRRALSGPAIASEEA</sequence>
<dbReference type="FunFam" id="3.40.50.620:FF:000093">
    <property type="entry name" value="Glutamyl-Q tRNA(Asp) synthetase"/>
    <property type="match status" value="1"/>
</dbReference>